<feature type="domain" description="NodB homology" evidence="3">
    <location>
        <begin position="28"/>
        <end position="203"/>
    </location>
</feature>
<dbReference type="InterPro" id="IPR002509">
    <property type="entry name" value="NODB_dom"/>
</dbReference>
<keyword evidence="2" id="KW-0378">Hydrolase</keyword>
<dbReference type="GO" id="GO:0016810">
    <property type="term" value="F:hydrolase activity, acting on carbon-nitrogen (but not peptide) bonds"/>
    <property type="evidence" value="ECO:0007669"/>
    <property type="project" value="InterPro"/>
</dbReference>
<name>A0A1G9JV12_9BACT</name>
<dbReference type="Proteomes" id="UP000198901">
    <property type="component" value="Unassembled WGS sequence"/>
</dbReference>
<dbReference type="OrthoDB" id="9812065at2"/>
<protein>
    <submittedName>
        <fullName evidence="4">Peptidoglycan/xylan/chitin deacetylase, PgdA/CDA1 family</fullName>
    </submittedName>
</protein>
<dbReference type="GO" id="GO:0016020">
    <property type="term" value="C:membrane"/>
    <property type="evidence" value="ECO:0007669"/>
    <property type="project" value="TreeGrafter"/>
</dbReference>
<dbReference type="Gene3D" id="3.20.20.370">
    <property type="entry name" value="Glycoside hydrolase/deacetylase"/>
    <property type="match status" value="1"/>
</dbReference>
<accession>A0A1G9JV12</accession>
<organism evidence="4 5">
    <name type="scientific">Siphonobacter aquaeclarae</name>
    <dbReference type="NCBI Taxonomy" id="563176"/>
    <lineage>
        <taxon>Bacteria</taxon>
        <taxon>Pseudomonadati</taxon>
        <taxon>Bacteroidota</taxon>
        <taxon>Cytophagia</taxon>
        <taxon>Cytophagales</taxon>
        <taxon>Cytophagaceae</taxon>
        <taxon>Siphonobacter</taxon>
    </lineage>
</organism>
<dbReference type="GO" id="GO:0046872">
    <property type="term" value="F:metal ion binding"/>
    <property type="evidence" value="ECO:0007669"/>
    <property type="project" value="UniProtKB-KW"/>
</dbReference>
<dbReference type="RefSeq" id="WP_093198029.1">
    <property type="nucleotide sequence ID" value="NZ_FNGS01000002.1"/>
</dbReference>
<dbReference type="InterPro" id="IPR050248">
    <property type="entry name" value="Polysacc_deacetylase_ArnD"/>
</dbReference>
<dbReference type="Pfam" id="PF01522">
    <property type="entry name" value="Polysacc_deac_1"/>
    <property type="match status" value="1"/>
</dbReference>
<dbReference type="GO" id="GO:0005975">
    <property type="term" value="P:carbohydrate metabolic process"/>
    <property type="evidence" value="ECO:0007669"/>
    <property type="project" value="InterPro"/>
</dbReference>
<gene>
    <name evidence="4" type="ORF">SAMN04488090_0764</name>
</gene>
<evidence type="ECO:0000313" key="4">
    <source>
        <dbReference type="EMBL" id="SDL41096.1"/>
    </source>
</evidence>
<sequence length="210" mass="24246">MALFFHKTIPLLRRIYPEMTWRIPSSVPTVYLTFDDGPIPEVTEFVLETLGRYDAKATFFCIGDNIRKHPEVFRQVVDAGHSVGNHTFNHLKGWHTEDQVYFENTAACQALLPPTRLFRPPYGRIRKRQAQHLLADHEIIMWDVLTGDYSPSLSPESVLKGTTRACESGSLVVFHDSIKAWRNMSYALPRTVEYLLERGFRLETLPMLPR</sequence>
<keyword evidence="5" id="KW-1185">Reference proteome</keyword>
<evidence type="ECO:0000313" key="5">
    <source>
        <dbReference type="Proteomes" id="UP000198901"/>
    </source>
</evidence>
<proteinExistence type="predicted"/>
<dbReference type="PANTHER" id="PTHR10587">
    <property type="entry name" value="GLYCOSYL TRANSFERASE-RELATED"/>
    <property type="match status" value="1"/>
</dbReference>
<dbReference type="InterPro" id="IPR011330">
    <property type="entry name" value="Glyco_hydro/deAcase_b/a-brl"/>
</dbReference>
<keyword evidence="1" id="KW-0479">Metal-binding</keyword>
<dbReference type="PROSITE" id="PS51677">
    <property type="entry name" value="NODB"/>
    <property type="match status" value="1"/>
</dbReference>
<dbReference type="AlphaFoldDB" id="A0A1G9JV12"/>
<evidence type="ECO:0000256" key="2">
    <source>
        <dbReference type="ARBA" id="ARBA00022801"/>
    </source>
</evidence>
<evidence type="ECO:0000259" key="3">
    <source>
        <dbReference type="PROSITE" id="PS51677"/>
    </source>
</evidence>
<reference evidence="4 5" key="1">
    <citation type="submission" date="2016-10" db="EMBL/GenBank/DDBJ databases">
        <authorList>
            <person name="de Groot N.N."/>
        </authorList>
    </citation>
    <scope>NUCLEOTIDE SEQUENCE [LARGE SCALE GENOMIC DNA]</scope>
    <source>
        <strain evidence="4 5">DSM 21668</strain>
    </source>
</reference>
<dbReference type="EMBL" id="FNGS01000002">
    <property type="protein sequence ID" value="SDL41096.1"/>
    <property type="molecule type" value="Genomic_DNA"/>
</dbReference>
<dbReference type="SUPFAM" id="SSF88713">
    <property type="entry name" value="Glycoside hydrolase/deacetylase"/>
    <property type="match status" value="1"/>
</dbReference>
<dbReference type="PANTHER" id="PTHR10587:SF133">
    <property type="entry name" value="CHITIN DEACETYLASE 1-RELATED"/>
    <property type="match status" value="1"/>
</dbReference>
<evidence type="ECO:0000256" key="1">
    <source>
        <dbReference type="ARBA" id="ARBA00022723"/>
    </source>
</evidence>
<dbReference type="STRING" id="563176.SAMN04488090_0764"/>